<dbReference type="AlphaFoldDB" id="A0A3N6SNF6"/>
<gene>
    <name evidence="1" type="ORF">EB241_05925</name>
</gene>
<comment type="caution">
    <text evidence="1">The sequence shown here is derived from an EMBL/GenBank/DDBJ whole genome shotgun (WGS) entry which is preliminary data.</text>
</comment>
<organism evidence="1 2">
    <name type="scientific">Erwinia psidii</name>
    <dbReference type="NCBI Taxonomy" id="69224"/>
    <lineage>
        <taxon>Bacteria</taxon>
        <taxon>Pseudomonadati</taxon>
        <taxon>Pseudomonadota</taxon>
        <taxon>Gammaproteobacteria</taxon>
        <taxon>Enterobacterales</taxon>
        <taxon>Erwiniaceae</taxon>
        <taxon>Erwinia</taxon>
    </lineage>
</organism>
<sequence>MNFVNIPGYSGARRVSFAYLFFVSPERVSCHSNLQKELFYDKIAKLKANKYQYIKTDVGFMLLMPGLSEFDALINLISFLKVIKFLSCF</sequence>
<evidence type="ECO:0000313" key="2">
    <source>
        <dbReference type="Proteomes" id="UP000279457"/>
    </source>
</evidence>
<proteinExistence type="predicted"/>
<dbReference type="EMBL" id="RHHM01000003">
    <property type="protein sequence ID" value="RQM39286.1"/>
    <property type="molecule type" value="Genomic_DNA"/>
</dbReference>
<accession>A0A3N6SNF6</accession>
<keyword evidence="2" id="KW-1185">Reference proteome</keyword>
<evidence type="ECO:0000313" key="1">
    <source>
        <dbReference type="EMBL" id="RQM39286.1"/>
    </source>
</evidence>
<protein>
    <submittedName>
        <fullName evidence="1">Uncharacterized protein</fullName>
    </submittedName>
</protein>
<reference evidence="1 2" key="1">
    <citation type="submission" date="2018-10" db="EMBL/GenBank/DDBJ databases">
        <title>Draft genome sequence for the type isolate of Erwinia psidii, agent causal of bacterial blight in guava (Psidium guajava) and wilt and die-back of Eucalyptus spp.</title>
        <authorList>
            <person name="Hermenegildo P.S."/>
            <person name="Santos S.A."/>
            <person name="Guimaraes L.M.S."/>
            <person name="Vidigal P.M.P."/>
            <person name="Pereira I.C."/>
            <person name="Badel J.L."/>
            <person name="Alfenas-Zerbini P."/>
            <person name="Ferreira M.A.S.V."/>
            <person name="Alfenas A.C."/>
        </authorList>
    </citation>
    <scope>NUCLEOTIDE SEQUENCE [LARGE SCALE GENOMIC DNA]</scope>
    <source>
        <strain evidence="1 2">IBSBF 435</strain>
    </source>
</reference>
<name>A0A3N6SNF6_9GAMM</name>
<dbReference type="Proteomes" id="UP000279457">
    <property type="component" value="Unassembled WGS sequence"/>
</dbReference>